<reference evidence="3 4" key="1">
    <citation type="journal article" date="2018" name="PLoS Genet.">
        <title>Population sequencing reveals clonal diversity and ancestral inbreeding in the grapevine cultivar Chardonnay.</title>
        <authorList>
            <person name="Roach M.J."/>
            <person name="Johnson D.L."/>
            <person name="Bohlmann J."/>
            <person name="van Vuuren H.J."/>
            <person name="Jones S.J."/>
            <person name="Pretorius I.S."/>
            <person name="Schmidt S.A."/>
            <person name="Borneman A.R."/>
        </authorList>
    </citation>
    <scope>NUCLEOTIDE SEQUENCE [LARGE SCALE GENOMIC DNA]</scope>
    <source>
        <strain evidence="4">cv. Chardonnay</strain>
        <tissue evidence="3">Leaf</tissue>
    </source>
</reference>
<evidence type="ECO:0000259" key="1">
    <source>
        <dbReference type="Pfam" id="PF13456"/>
    </source>
</evidence>
<accession>A0A438FX27</accession>
<dbReference type="GO" id="GO:0004523">
    <property type="term" value="F:RNA-DNA hybrid ribonuclease activity"/>
    <property type="evidence" value="ECO:0007669"/>
    <property type="project" value="InterPro"/>
</dbReference>
<dbReference type="InterPro" id="IPR002156">
    <property type="entry name" value="RNaseH_domain"/>
</dbReference>
<dbReference type="InterPro" id="IPR043128">
    <property type="entry name" value="Rev_trsase/Diguanyl_cyclase"/>
</dbReference>
<name>A0A438FX27_VITVI</name>
<evidence type="ECO:0000259" key="2">
    <source>
        <dbReference type="Pfam" id="PF17919"/>
    </source>
</evidence>
<proteinExistence type="predicted"/>
<dbReference type="EMBL" id="QGNW01000719">
    <property type="protein sequence ID" value="RVW64488.1"/>
    <property type="molecule type" value="Genomic_DNA"/>
</dbReference>
<dbReference type="Pfam" id="PF13456">
    <property type="entry name" value="RVT_3"/>
    <property type="match status" value="1"/>
</dbReference>
<feature type="domain" description="RNase H type-1" evidence="1">
    <location>
        <begin position="754"/>
        <end position="812"/>
    </location>
</feature>
<dbReference type="InterPro" id="IPR041577">
    <property type="entry name" value="RT_RNaseH_2"/>
</dbReference>
<dbReference type="Pfam" id="PF17919">
    <property type="entry name" value="RT_RNaseH_2"/>
    <property type="match status" value="1"/>
</dbReference>
<dbReference type="GO" id="GO:0003676">
    <property type="term" value="F:nucleic acid binding"/>
    <property type="evidence" value="ECO:0007669"/>
    <property type="project" value="InterPro"/>
</dbReference>
<evidence type="ECO:0000313" key="4">
    <source>
        <dbReference type="Proteomes" id="UP000288805"/>
    </source>
</evidence>
<feature type="domain" description="Reverse transcriptase/retrotransposon-derived protein RNase H-like" evidence="2">
    <location>
        <begin position="607"/>
        <end position="702"/>
    </location>
</feature>
<dbReference type="Gene3D" id="3.30.420.10">
    <property type="entry name" value="Ribonuclease H-like superfamily/Ribonuclease H"/>
    <property type="match status" value="2"/>
</dbReference>
<evidence type="ECO:0000313" key="3">
    <source>
        <dbReference type="EMBL" id="RVW64488.1"/>
    </source>
</evidence>
<protein>
    <submittedName>
        <fullName evidence="3">Retrovirus-related Pol polyprotein from transposon 297</fullName>
    </submittedName>
</protein>
<dbReference type="InterPro" id="IPR012337">
    <property type="entry name" value="RNaseH-like_sf"/>
</dbReference>
<dbReference type="Gene3D" id="3.30.70.270">
    <property type="match status" value="2"/>
</dbReference>
<dbReference type="SUPFAM" id="SSF53098">
    <property type="entry name" value="Ribonuclease H-like"/>
    <property type="match status" value="2"/>
</dbReference>
<dbReference type="InterPro" id="IPR043502">
    <property type="entry name" value="DNA/RNA_pol_sf"/>
</dbReference>
<dbReference type="AlphaFoldDB" id="A0A438FX27"/>
<gene>
    <name evidence="3" type="primary">pol_2388</name>
    <name evidence="3" type="ORF">CK203_040381</name>
</gene>
<organism evidence="3 4">
    <name type="scientific">Vitis vinifera</name>
    <name type="common">Grape</name>
    <dbReference type="NCBI Taxonomy" id="29760"/>
    <lineage>
        <taxon>Eukaryota</taxon>
        <taxon>Viridiplantae</taxon>
        <taxon>Streptophyta</taxon>
        <taxon>Embryophyta</taxon>
        <taxon>Tracheophyta</taxon>
        <taxon>Spermatophyta</taxon>
        <taxon>Magnoliopsida</taxon>
        <taxon>eudicotyledons</taxon>
        <taxon>Gunneridae</taxon>
        <taxon>Pentapetalae</taxon>
        <taxon>rosids</taxon>
        <taxon>Vitales</taxon>
        <taxon>Vitaceae</taxon>
        <taxon>Viteae</taxon>
        <taxon>Vitis</taxon>
    </lineage>
</organism>
<dbReference type="PANTHER" id="PTHR48475">
    <property type="entry name" value="RIBONUCLEASE H"/>
    <property type="match status" value="1"/>
</dbReference>
<dbReference type="InterPro" id="IPR036397">
    <property type="entry name" value="RNaseH_sf"/>
</dbReference>
<comment type="caution">
    <text evidence="3">The sequence shown here is derived from an EMBL/GenBank/DDBJ whole genome shotgun (WGS) entry which is preliminary data.</text>
</comment>
<dbReference type="Proteomes" id="UP000288805">
    <property type="component" value="Unassembled WGS sequence"/>
</dbReference>
<dbReference type="SUPFAM" id="SSF56672">
    <property type="entry name" value="DNA/RNA polymerases"/>
    <property type="match status" value="1"/>
</dbReference>
<dbReference type="PANTHER" id="PTHR48475:SF1">
    <property type="entry name" value="RNASE H TYPE-1 DOMAIN-CONTAINING PROTEIN"/>
    <property type="match status" value="1"/>
</dbReference>
<sequence>MPLSQALQKLTETVLFMALTPRPLSQPVPPQFKMDLCIIRGQDMRQIIDDSELKPIASDEIYEISQVNLSPQMPTPFRLVPEAMSIQTTIVAPPTFPHYRWYGSSPPQPLDPWKERPLMRSQIRVETTTTSEGLIHMVTAGKATCIVFFDDDLPPEGSDHTCPLYISIGYSGYRVPSILLDNSSTLNVCLLTTAIALNYAPSDFGPSTQTIQAYDSTRKEVLRIPTSFNLLLGRSWIHRAGVIPYSLHQNVKFIHDGQVVTLQYVGDMFISIEPVLQISHSDDDLFLTRFTFGEVQTLEMEDFCRDFVAMSFDQHGSIVVLNMIKSMSYLPGIGLGRCQYGPNEFMAIPNHDVPFGLGFIPLSIVQEAELQCLVHQLQLSDRGRRTSTSTLAAPSSPDRMSLMTLYFPDEIDEHETFVEIGDIVDEVVPHDEYIDEMLAMNDEIAQHDLDDDLSSASNSDPIDQRVSPITENTRIQSDSDGFRGHGKTSFITEWDDMIVKSRDRSHHLAALERFFERIKWFRLRQNPKKCTFGVTFGKLLGYIVSEKGIEADPDKIKVILDMPASRTEREIRGFLGILQYISRFITRLTDICELIFLFLRKSQPTIWDDQRQCAFERIREYMLSPPVLVPLTPSHPLLLYRLVSDIALGCMLAQLDNSGKERAIYYLSKRMLDYETRYVMIECYCLALVWVTRRLRHYMTEYSVYLISHLDPLRYLFDRPALKSIRKSIIAYHLALLPVFDGRVIDDDLPDEDVVVVTSMSDRHPTMNNIVEYEACILGLETALELGIRQMKVFGDSNLVLRQIQAQNQFVDALATLASMIDIPIDAIVRSLLIELRSVPTYCCLIDEIELDDGLPCNNEFILVAIDYFTKWVEAASYARLTLDGVASFIISHIICCYRVPHELISYRGVHFRAEVDTLMQRYGATPYSLVYSIEVVLPVEIEMGSLRIALEQQILEADWLKLD</sequence>